<comment type="caution">
    <text evidence="3">The sequence shown here is derived from an EMBL/GenBank/DDBJ whole genome shotgun (WGS) entry which is preliminary data.</text>
</comment>
<organism evidence="3 4">
    <name type="scientific">Rotaria sordida</name>
    <dbReference type="NCBI Taxonomy" id="392033"/>
    <lineage>
        <taxon>Eukaryota</taxon>
        <taxon>Metazoa</taxon>
        <taxon>Spiralia</taxon>
        <taxon>Gnathifera</taxon>
        <taxon>Rotifera</taxon>
        <taxon>Eurotatoria</taxon>
        <taxon>Bdelloidea</taxon>
        <taxon>Philodinida</taxon>
        <taxon>Philodinidae</taxon>
        <taxon>Rotaria</taxon>
    </lineage>
</organism>
<evidence type="ECO:0000313" key="3">
    <source>
        <dbReference type="EMBL" id="CAF1657154.1"/>
    </source>
</evidence>
<evidence type="ECO:0000313" key="2">
    <source>
        <dbReference type="EMBL" id="CAF1506910.1"/>
    </source>
</evidence>
<proteinExistence type="predicted"/>
<feature type="non-terminal residue" evidence="3">
    <location>
        <position position="1"/>
    </location>
</feature>
<name>A0A816F330_9BILA</name>
<sequence length="55" mass="6252">ISCFMAIEPEFVHLIERRIRPITNNVNQQHTTNPTTSSTNDIKSIQLGDDGDNLR</sequence>
<feature type="region of interest" description="Disordered" evidence="1">
    <location>
        <begin position="22"/>
        <end position="55"/>
    </location>
</feature>
<dbReference type="EMBL" id="CAJNOH010010007">
    <property type="protein sequence ID" value="CAF1506910.1"/>
    <property type="molecule type" value="Genomic_DNA"/>
</dbReference>
<dbReference type="Proteomes" id="UP000663854">
    <property type="component" value="Unassembled WGS sequence"/>
</dbReference>
<keyword evidence="4" id="KW-1185">Reference proteome</keyword>
<evidence type="ECO:0000256" key="1">
    <source>
        <dbReference type="SAM" id="MobiDB-lite"/>
    </source>
</evidence>
<protein>
    <submittedName>
        <fullName evidence="3">Uncharacterized protein</fullName>
    </submittedName>
</protein>
<feature type="compositionally biased region" description="Polar residues" evidence="1">
    <location>
        <begin position="22"/>
        <end position="43"/>
    </location>
</feature>
<dbReference type="EMBL" id="CAJNOL010011819">
    <property type="protein sequence ID" value="CAF1657154.1"/>
    <property type="molecule type" value="Genomic_DNA"/>
</dbReference>
<reference evidence="3" key="1">
    <citation type="submission" date="2021-02" db="EMBL/GenBank/DDBJ databases">
        <authorList>
            <person name="Nowell W R."/>
        </authorList>
    </citation>
    <scope>NUCLEOTIDE SEQUENCE</scope>
</reference>
<evidence type="ECO:0000313" key="4">
    <source>
        <dbReference type="Proteomes" id="UP000663870"/>
    </source>
</evidence>
<dbReference type="AlphaFoldDB" id="A0A816F330"/>
<gene>
    <name evidence="3" type="ORF">JXQ802_LOCUS55477</name>
    <name evidence="2" type="ORF">PYM288_LOCUS38943</name>
</gene>
<dbReference type="Proteomes" id="UP000663870">
    <property type="component" value="Unassembled WGS sequence"/>
</dbReference>
<accession>A0A816F330</accession>